<dbReference type="EC" id="3.2.1.41" evidence="3"/>
<dbReference type="InterPro" id="IPR049117">
    <property type="entry name" value="pulA_all-beta"/>
</dbReference>
<dbReference type="CDD" id="cd11341">
    <property type="entry name" value="AmyAc_Pullulanase_LD-like"/>
    <property type="match status" value="1"/>
</dbReference>
<proteinExistence type="inferred from homology"/>
<dbReference type="InterPro" id="IPR040697">
    <property type="entry name" value="PulA_N1"/>
</dbReference>
<dbReference type="EMBL" id="JAUSUD010000010">
    <property type="protein sequence ID" value="MDQ0231231.1"/>
    <property type="molecule type" value="Genomic_DNA"/>
</dbReference>
<keyword evidence="3" id="KW-0378">Hydrolase</keyword>
<dbReference type="Proteomes" id="UP001234495">
    <property type="component" value="Unassembled WGS sequence"/>
</dbReference>
<dbReference type="InterPro" id="IPR004193">
    <property type="entry name" value="Glyco_hydro_13_N"/>
</dbReference>
<comment type="similarity">
    <text evidence="1">Belongs to the glycosyl hydrolase 13 family.</text>
</comment>
<evidence type="ECO:0000259" key="2">
    <source>
        <dbReference type="SMART" id="SM00642"/>
    </source>
</evidence>
<protein>
    <submittedName>
        <fullName evidence="3">Pullulanase</fullName>
        <ecNumber evidence="3">3.2.1.41</ecNumber>
    </submittedName>
</protein>
<dbReference type="Gene3D" id="2.60.40.10">
    <property type="entry name" value="Immunoglobulins"/>
    <property type="match status" value="1"/>
</dbReference>
<dbReference type="Gene3D" id="3.20.20.80">
    <property type="entry name" value="Glycosidases"/>
    <property type="match status" value="1"/>
</dbReference>
<keyword evidence="3" id="KW-0326">Glycosidase</keyword>
<dbReference type="InterPro" id="IPR013780">
    <property type="entry name" value="Glyco_hydro_b"/>
</dbReference>
<evidence type="ECO:0000313" key="4">
    <source>
        <dbReference type="Proteomes" id="UP001234495"/>
    </source>
</evidence>
<dbReference type="Pfam" id="PF17999">
    <property type="entry name" value="PulA_N1"/>
    <property type="match status" value="1"/>
</dbReference>
<dbReference type="NCBIfam" id="TIGR02104">
    <property type="entry name" value="pulA_typeI"/>
    <property type="match status" value="1"/>
</dbReference>
<gene>
    <name evidence="3" type="ORF">J2S19_002493</name>
</gene>
<dbReference type="Pfam" id="PF00128">
    <property type="entry name" value="Alpha-amylase"/>
    <property type="match status" value="2"/>
</dbReference>
<keyword evidence="4" id="KW-1185">Reference proteome</keyword>
<accession>A0ABT9ZHE5</accession>
<dbReference type="PANTHER" id="PTHR43002">
    <property type="entry name" value="GLYCOGEN DEBRANCHING ENZYME"/>
    <property type="match status" value="1"/>
</dbReference>
<dbReference type="InterPro" id="IPR006047">
    <property type="entry name" value="GH13_cat_dom"/>
</dbReference>
<sequence length="708" mass="81707">MLKINREYEAYLDHINEIVILLPIELEREEKAFYIRDINGKRQLDIQDKMNIGSHIKYICHADCSDAFGRLCSIVDENGLETDLQIGAVIRTKQFDEMFKYEGSDLGVTYSKVSSSFKVWAPTATSVKLRIYNKQKQEYSTTLMERVQSGVWSLTLDGDFDGYLYTYLACVNLLWKEAVDPYAKAVTINGEYGVIFDEESCKITKETIPPFPNKNDAIIYEAHIRDFSIHDNSGMSHKGKYKAWLDIDTENNKGDSTGVSYLKELGITHVELLPINDYEEVDETEPNRQYNWGYNPLHFFAPEGSYSLNPANPLERIKEVKQLIQALHQQQLRVILDVVYNHVYAKEDSPFEKLVPGYYFRYDENGIASNGTGVGNDLAPERYMVRKLIVDCATYWMKEYDVDGFRFDLMGILDVDTMNEVQHKLLEIKPDAFLLGEGWDLNTPLPFERKAIIANANKTPMISFFNDESRDVIKGSTFSIHDTGFVYGNLNVNEHMKQIVSGSPHKFNRPSQSINYVEAHDNHTMWDRFLLYAPNEGDDVRKARHRLATSIILLSQGVPFLHAGQEFFRTKNGVENSYNAPDEINRLNWTARSEYKENVDYIKGLIKLRKMHRAFRLDTTQLINEHLTFPNLHEQLLAYQLENVEKFGPWSSIIVVHNNRLNNHLTITLPEGNWLQIVTPDTVQLDNNEAIMKNQEIEKIGTYVFCKN</sequence>
<reference evidence="3 4" key="1">
    <citation type="submission" date="2023-07" db="EMBL/GenBank/DDBJ databases">
        <title>Genomic Encyclopedia of Type Strains, Phase IV (KMG-IV): sequencing the most valuable type-strain genomes for metagenomic binning, comparative biology and taxonomic classification.</title>
        <authorList>
            <person name="Goeker M."/>
        </authorList>
    </citation>
    <scope>NUCLEOTIDE SEQUENCE [LARGE SCALE GENOMIC DNA]</scope>
    <source>
        <strain evidence="3 4">DSM 29005</strain>
    </source>
</reference>
<dbReference type="InterPro" id="IPR014756">
    <property type="entry name" value="Ig_E-set"/>
</dbReference>
<dbReference type="Gene3D" id="2.60.40.1180">
    <property type="entry name" value="Golgi alpha-mannosidase II"/>
    <property type="match status" value="1"/>
</dbReference>
<dbReference type="CDD" id="cd02860">
    <property type="entry name" value="E_set_Pullulanase"/>
    <property type="match status" value="1"/>
</dbReference>
<dbReference type="Gene3D" id="2.60.40.2320">
    <property type="match status" value="1"/>
</dbReference>
<dbReference type="RefSeq" id="WP_307341797.1">
    <property type="nucleotide sequence ID" value="NZ_JAUSUD010000010.1"/>
</dbReference>
<dbReference type="SUPFAM" id="SSF81296">
    <property type="entry name" value="E set domains"/>
    <property type="match status" value="1"/>
</dbReference>
<dbReference type="Pfam" id="PF21653">
    <property type="entry name" value="pulA_all-beta"/>
    <property type="match status" value="1"/>
</dbReference>
<comment type="caution">
    <text evidence="3">The sequence shown here is derived from an EMBL/GenBank/DDBJ whole genome shotgun (WGS) entry which is preliminary data.</text>
</comment>
<dbReference type="GO" id="GO:0051060">
    <property type="term" value="F:pullulanase activity"/>
    <property type="evidence" value="ECO:0007669"/>
    <property type="project" value="UniProtKB-EC"/>
</dbReference>
<feature type="domain" description="Glycosyl hydrolase family 13 catalytic" evidence="2">
    <location>
        <begin position="221"/>
        <end position="609"/>
    </location>
</feature>
<dbReference type="Pfam" id="PF02922">
    <property type="entry name" value="CBM_48"/>
    <property type="match status" value="1"/>
</dbReference>
<dbReference type="InterPro" id="IPR011840">
    <property type="entry name" value="PulA_typeI"/>
</dbReference>
<evidence type="ECO:0000256" key="1">
    <source>
        <dbReference type="ARBA" id="ARBA00008061"/>
    </source>
</evidence>
<dbReference type="SUPFAM" id="SSF51445">
    <property type="entry name" value="(Trans)glycosidases"/>
    <property type="match status" value="1"/>
</dbReference>
<dbReference type="SMART" id="SM00642">
    <property type="entry name" value="Aamy"/>
    <property type="match status" value="1"/>
</dbReference>
<organism evidence="3 4">
    <name type="scientific">Metabacillus malikii</name>
    <dbReference type="NCBI Taxonomy" id="1504265"/>
    <lineage>
        <taxon>Bacteria</taxon>
        <taxon>Bacillati</taxon>
        <taxon>Bacillota</taxon>
        <taxon>Bacilli</taxon>
        <taxon>Bacillales</taxon>
        <taxon>Bacillaceae</taxon>
        <taxon>Metabacillus</taxon>
    </lineage>
</organism>
<evidence type="ECO:0000313" key="3">
    <source>
        <dbReference type="EMBL" id="MDQ0231231.1"/>
    </source>
</evidence>
<dbReference type="InterPro" id="IPR013783">
    <property type="entry name" value="Ig-like_fold"/>
</dbReference>
<name>A0ABT9ZHE5_9BACI</name>
<dbReference type="InterPro" id="IPR017853">
    <property type="entry name" value="GH"/>
</dbReference>